<dbReference type="InterPro" id="IPR006571">
    <property type="entry name" value="TLDc_dom"/>
</dbReference>
<dbReference type="Pfam" id="PF07707">
    <property type="entry name" value="BACK"/>
    <property type="match status" value="1"/>
</dbReference>
<sequence length="478" mass="56694">MENYSNLEKLSNDLKNLFQNQNQNEKDEESYFDFEIICEQNKTSFKTHKSILSSRSEYFKSLFKSKTKELQEDKLILKDVSSSILSSILNYLYSGKIEFNSENAVQILIFSTKYLIDELIETSSDFIKNNLKFETVVDVLKLSESMDLNLLLHYCYQFILDHFKEFSKTSFFLELEENQLIPFLASNCFLGNEVELFQSVIKWGRHKSNINQKKANSKLNKKEKEKLQDQISNVIQKIRFIDFPKKELQKTLKEDLIPNQISRKLKKLLTLKTKKDEKKIKKFIKKEKAKAKEKEEEEKAKKEKDENENEDEDEDEDEDEEKENFLIFNPRLNFKSRIIKKKRYIQKLRKWINDDKIFYNVQLGFSTHYIGFSTRKWHELCDDCENTLVIIKTKDNFIFGGFTKVGFITDKSKWNEDQVFESRRICDISFPFSLGIGRSNFGETYNLPKGIKLKKAEALSYLSGSIVWEIDEVETFYF</sequence>
<name>A0A9Q0LLT3_ANAIG</name>
<dbReference type="PROSITE" id="PS50097">
    <property type="entry name" value="BTB"/>
    <property type="match status" value="1"/>
</dbReference>
<dbReference type="CDD" id="cd18186">
    <property type="entry name" value="BTB_POZ_ZBTB_KLHL-like"/>
    <property type="match status" value="1"/>
</dbReference>
<dbReference type="InterPro" id="IPR000210">
    <property type="entry name" value="BTB/POZ_dom"/>
</dbReference>
<evidence type="ECO:0000256" key="1">
    <source>
        <dbReference type="SAM" id="MobiDB-lite"/>
    </source>
</evidence>
<feature type="compositionally biased region" description="Acidic residues" evidence="1">
    <location>
        <begin position="306"/>
        <end position="322"/>
    </location>
</feature>
<proteinExistence type="predicted"/>
<evidence type="ECO:0000313" key="4">
    <source>
        <dbReference type="Proteomes" id="UP001149090"/>
    </source>
</evidence>
<dbReference type="SMART" id="SM00225">
    <property type="entry name" value="BTB"/>
    <property type="match status" value="1"/>
</dbReference>
<dbReference type="Gene3D" id="3.30.710.10">
    <property type="entry name" value="Potassium Channel Kv1.1, Chain A"/>
    <property type="match status" value="1"/>
</dbReference>
<feature type="compositionally biased region" description="Basic and acidic residues" evidence="1">
    <location>
        <begin position="294"/>
        <end position="305"/>
    </location>
</feature>
<dbReference type="Proteomes" id="UP001149090">
    <property type="component" value="Unassembled WGS sequence"/>
</dbReference>
<dbReference type="EMBL" id="JAPDFW010000068">
    <property type="protein sequence ID" value="KAJ5074875.1"/>
    <property type="molecule type" value="Genomic_DNA"/>
</dbReference>
<evidence type="ECO:0000259" key="2">
    <source>
        <dbReference type="PROSITE" id="PS50097"/>
    </source>
</evidence>
<dbReference type="SMART" id="SM00875">
    <property type="entry name" value="BACK"/>
    <property type="match status" value="1"/>
</dbReference>
<dbReference type="Pfam" id="PF07534">
    <property type="entry name" value="TLD"/>
    <property type="match status" value="1"/>
</dbReference>
<dbReference type="InterPro" id="IPR011333">
    <property type="entry name" value="SKP1/BTB/POZ_sf"/>
</dbReference>
<dbReference type="CDD" id="cd14733">
    <property type="entry name" value="BACK"/>
    <property type="match status" value="1"/>
</dbReference>
<evidence type="ECO:0000313" key="3">
    <source>
        <dbReference type="EMBL" id="KAJ5074875.1"/>
    </source>
</evidence>
<gene>
    <name evidence="3" type="ORF">M0811_07918</name>
</gene>
<accession>A0A9Q0LLT3</accession>
<feature type="region of interest" description="Disordered" evidence="1">
    <location>
        <begin position="294"/>
        <end position="322"/>
    </location>
</feature>
<reference evidence="3" key="1">
    <citation type="submission" date="2022-10" db="EMBL/GenBank/DDBJ databases">
        <title>Novel sulphate-reducing endosymbionts in the free-living metamonad Anaeramoeba.</title>
        <authorList>
            <person name="Jerlstrom-Hultqvist J."/>
            <person name="Cepicka I."/>
            <person name="Gallot-Lavallee L."/>
            <person name="Salas-Leiva D."/>
            <person name="Curtis B.A."/>
            <person name="Zahonova K."/>
            <person name="Pipaliya S."/>
            <person name="Dacks J."/>
            <person name="Roger A.J."/>
        </authorList>
    </citation>
    <scope>NUCLEOTIDE SEQUENCE</scope>
    <source>
        <strain evidence="3">BMAN</strain>
    </source>
</reference>
<comment type="caution">
    <text evidence="3">The sequence shown here is derived from an EMBL/GenBank/DDBJ whole genome shotgun (WGS) entry which is preliminary data.</text>
</comment>
<dbReference type="SUPFAM" id="SSF54695">
    <property type="entry name" value="POZ domain"/>
    <property type="match status" value="1"/>
</dbReference>
<feature type="domain" description="BTB" evidence="2">
    <location>
        <begin position="32"/>
        <end position="101"/>
    </location>
</feature>
<dbReference type="InterPro" id="IPR011705">
    <property type="entry name" value="BACK"/>
</dbReference>
<keyword evidence="4" id="KW-1185">Reference proteome</keyword>
<dbReference type="AlphaFoldDB" id="A0A9Q0LLT3"/>
<organism evidence="3 4">
    <name type="scientific">Anaeramoeba ignava</name>
    <name type="common">Anaerobic marine amoeba</name>
    <dbReference type="NCBI Taxonomy" id="1746090"/>
    <lineage>
        <taxon>Eukaryota</taxon>
        <taxon>Metamonada</taxon>
        <taxon>Anaeramoebidae</taxon>
        <taxon>Anaeramoeba</taxon>
    </lineage>
</organism>
<protein>
    <submittedName>
        <fullName evidence="3">Btb/poz domain-containing protein</fullName>
    </submittedName>
</protein>
<dbReference type="Gene3D" id="1.25.40.420">
    <property type="match status" value="1"/>
</dbReference>
<dbReference type="PANTHER" id="PTHR45632">
    <property type="entry name" value="LD33804P"/>
    <property type="match status" value="1"/>
</dbReference>
<dbReference type="Pfam" id="PF00651">
    <property type="entry name" value="BTB"/>
    <property type="match status" value="1"/>
</dbReference>